<dbReference type="OMA" id="MMHEREM"/>
<dbReference type="GO" id="GO:0005739">
    <property type="term" value="C:mitochondrion"/>
    <property type="evidence" value="ECO:0007669"/>
    <property type="project" value="UniProtKB-SubCell"/>
</dbReference>
<reference evidence="9 10" key="1">
    <citation type="journal article" date="2011" name="J. Gen. Appl. Microbiol.">
        <title>Draft genome sequencing of the enigmatic basidiomycete Mixia osmundae.</title>
        <authorList>
            <person name="Nishida H."/>
            <person name="Nagatsuka Y."/>
            <person name="Sugiyama J."/>
        </authorList>
    </citation>
    <scope>NUCLEOTIDE SEQUENCE [LARGE SCALE GENOMIC DNA]</scope>
    <source>
        <strain evidence="10">CBS 9802 / IAM 14324 / JCM 22182 / KY 12970</strain>
    </source>
</reference>
<keyword evidence="3" id="KW-0812">Transmembrane</keyword>
<evidence type="ECO:0000256" key="8">
    <source>
        <dbReference type="SAM" id="MobiDB-lite"/>
    </source>
</evidence>
<evidence type="ECO:0000313" key="10">
    <source>
        <dbReference type="Proteomes" id="UP000009131"/>
    </source>
</evidence>
<feature type="compositionally biased region" description="Low complexity" evidence="8">
    <location>
        <begin position="99"/>
        <end position="111"/>
    </location>
</feature>
<feature type="region of interest" description="Disordered" evidence="8">
    <location>
        <begin position="482"/>
        <end position="509"/>
    </location>
</feature>
<keyword evidence="10" id="KW-1185">Reference proteome</keyword>
<dbReference type="PANTHER" id="PTHR14360:SF12">
    <property type="entry name" value="MOZ PROTEIN REPRESENTS A CHROMATIN-ASSOCIATED ACETYLTRANSFERASE"/>
    <property type="match status" value="1"/>
</dbReference>
<comment type="caution">
    <text evidence="9">The sequence shown here is derived from an EMBL/GenBank/DDBJ whole genome shotgun (WGS) entry which is preliminary data.</text>
</comment>
<evidence type="ECO:0000256" key="3">
    <source>
        <dbReference type="ARBA" id="ARBA00022692"/>
    </source>
</evidence>
<gene>
    <name evidence="9" type="primary">Mo00928</name>
    <name evidence="9" type="ORF">E5Q_00928</name>
</gene>
<evidence type="ECO:0000256" key="6">
    <source>
        <dbReference type="ARBA" id="ARBA00023128"/>
    </source>
</evidence>
<dbReference type="Gene3D" id="1.20.5.340">
    <property type="match status" value="1"/>
</dbReference>
<dbReference type="eggNOG" id="ENOG502S831">
    <property type="taxonomic scope" value="Eukaryota"/>
</dbReference>
<organism evidence="9 10">
    <name type="scientific">Mixia osmundae (strain CBS 9802 / IAM 14324 / JCM 22182 / KY 12970)</name>
    <dbReference type="NCBI Taxonomy" id="764103"/>
    <lineage>
        <taxon>Eukaryota</taxon>
        <taxon>Fungi</taxon>
        <taxon>Dikarya</taxon>
        <taxon>Basidiomycota</taxon>
        <taxon>Pucciniomycotina</taxon>
        <taxon>Mixiomycetes</taxon>
        <taxon>Mixiales</taxon>
        <taxon>Mixiaceae</taxon>
        <taxon>Mixia</taxon>
    </lineage>
</organism>
<keyword evidence="6" id="KW-0496">Mitochondrion</keyword>
<dbReference type="OrthoDB" id="1552at2759"/>
<feature type="compositionally biased region" description="Basic and acidic residues" evidence="8">
    <location>
        <begin position="146"/>
        <end position="164"/>
    </location>
</feature>
<accession>G7DUL9</accession>
<evidence type="ECO:0000256" key="2">
    <source>
        <dbReference type="ARBA" id="ARBA00004370"/>
    </source>
</evidence>
<keyword evidence="4" id="KW-1133">Transmembrane helix</keyword>
<feature type="region of interest" description="Disordered" evidence="8">
    <location>
        <begin position="73"/>
        <end position="270"/>
    </location>
</feature>
<dbReference type="GO" id="GO:0016020">
    <property type="term" value="C:membrane"/>
    <property type="evidence" value="ECO:0007669"/>
    <property type="project" value="UniProtKB-SubCell"/>
</dbReference>
<reference evidence="9 10" key="2">
    <citation type="journal article" date="2012" name="Open Biol.">
        <title>Characteristics of nucleosomes and linker DNA regions on the genome of the basidiomycete Mixia osmundae revealed by mono- and dinucleosome mapping.</title>
        <authorList>
            <person name="Nishida H."/>
            <person name="Kondo S."/>
            <person name="Matsumoto T."/>
            <person name="Suzuki Y."/>
            <person name="Yoshikawa H."/>
            <person name="Taylor T.D."/>
            <person name="Sugiyama J."/>
        </authorList>
    </citation>
    <scope>NUCLEOTIDE SEQUENCE [LARGE SCALE GENOMIC DNA]</scope>
    <source>
        <strain evidence="10">CBS 9802 / IAM 14324 / JCM 22182 / KY 12970</strain>
    </source>
</reference>
<dbReference type="InterPro" id="IPR024461">
    <property type="entry name" value="CCDC90-like"/>
</dbReference>
<dbReference type="Pfam" id="PF07798">
    <property type="entry name" value="CCDC90-like"/>
    <property type="match status" value="1"/>
</dbReference>
<dbReference type="InParanoid" id="G7DUL9"/>
<evidence type="ECO:0000256" key="4">
    <source>
        <dbReference type="ARBA" id="ARBA00022989"/>
    </source>
</evidence>
<feature type="compositionally biased region" description="Basic and acidic residues" evidence="8">
    <location>
        <begin position="194"/>
        <end position="218"/>
    </location>
</feature>
<dbReference type="PANTHER" id="PTHR14360">
    <property type="entry name" value="PROTEIN FMP32, MITOCHONDRIAL"/>
    <property type="match status" value="1"/>
</dbReference>
<dbReference type="HOGENOM" id="CLU_535371_0_0_1"/>
<protein>
    <recommendedName>
        <fullName evidence="11">DUF1640 domain-containing protein</fullName>
    </recommendedName>
</protein>
<dbReference type="Proteomes" id="UP000009131">
    <property type="component" value="Unassembled WGS sequence"/>
</dbReference>
<sequence length="509" mass="54476">MTGGRVATLLHQTSRLRRSHQCTHALASTTQADPGSSLAISRWITTSVSCTGLGRPIDACVLTSTSSAIQCQRSASTAPLRRTRKASGTNRSTITRNQATTASTATATPGSDGPPPSAPVSSARSKGKGKAEPQQEATPAQPSLESETKTEKRNSSARKIRDAEGPATAASFAPSTEPEPAGHAETGQAAQAKADTDPPRVIEIVQGERPKSDTDKQVASDSTSLARVPYDPSRDRRRSTGDSAADQESLRSATAKYDLPLPSTHDSLPAVRHPFNTHRFVQKLENAGWPRGEAEEVMRATRALLTMSEKQAAQNLVGRSDLENEAYLFSAALSELRTEVQVKARNDGISLRSMGNQVQRETDSLNQKLGEDIAGLKNEIQLDINARKEEASVDQKSLELKIIDLSNKFTVLLGDVRTDLEARKWLLTRRSITMIGALVVLVIASNVLVDAPKEEPPAPLPSVFDLGVEPVANAPAADDGFLSGWFRKSDNQQGSAPSGPDEKRPPSSS</sequence>
<feature type="compositionally biased region" description="Basic and acidic residues" evidence="8">
    <location>
        <begin position="500"/>
        <end position="509"/>
    </location>
</feature>
<evidence type="ECO:0008006" key="11">
    <source>
        <dbReference type="Google" id="ProtNLM"/>
    </source>
</evidence>
<evidence type="ECO:0000256" key="1">
    <source>
        <dbReference type="ARBA" id="ARBA00004173"/>
    </source>
</evidence>
<keyword evidence="5" id="KW-0175">Coiled coil</keyword>
<proteinExistence type="predicted"/>
<evidence type="ECO:0000313" key="9">
    <source>
        <dbReference type="EMBL" id="GAA94279.1"/>
    </source>
</evidence>
<keyword evidence="7" id="KW-0472">Membrane</keyword>
<dbReference type="AlphaFoldDB" id="G7DUL9"/>
<comment type="subcellular location">
    <subcellularLocation>
        <location evidence="2">Membrane</location>
    </subcellularLocation>
    <subcellularLocation>
        <location evidence="1">Mitochondrion</location>
    </subcellularLocation>
</comment>
<name>G7DUL9_MIXOS</name>
<evidence type="ECO:0000256" key="7">
    <source>
        <dbReference type="ARBA" id="ARBA00023136"/>
    </source>
</evidence>
<dbReference type="EMBL" id="BABT02000029">
    <property type="protein sequence ID" value="GAA94279.1"/>
    <property type="molecule type" value="Genomic_DNA"/>
</dbReference>
<dbReference type="STRING" id="764103.G7DUL9"/>
<feature type="compositionally biased region" description="Polar residues" evidence="8">
    <location>
        <begin position="86"/>
        <end position="98"/>
    </location>
</feature>
<evidence type="ECO:0000256" key="5">
    <source>
        <dbReference type="ARBA" id="ARBA00023054"/>
    </source>
</evidence>
<feature type="compositionally biased region" description="Polar residues" evidence="8">
    <location>
        <begin position="135"/>
        <end position="145"/>
    </location>
</feature>
<dbReference type="RefSeq" id="XP_014564948.1">
    <property type="nucleotide sequence ID" value="XM_014709462.1"/>
</dbReference>